<evidence type="ECO:0000256" key="9">
    <source>
        <dbReference type="ARBA" id="ARBA00022801"/>
    </source>
</evidence>
<dbReference type="PANTHER" id="PTHR11575">
    <property type="entry name" value="5'-NUCLEOTIDASE-RELATED"/>
    <property type="match status" value="1"/>
</dbReference>
<dbReference type="InterPro" id="IPR001119">
    <property type="entry name" value="SLH_dom"/>
</dbReference>
<feature type="signal peptide" evidence="11">
    <location>
        <begin position="1"/>
        <end position="28"/>
    </location>
</feature>
<evidence type="ECO:0000256" key="1">
    <source>
        <dbReference type="ARBA" id="ARBA00000527"/>
    </source>
</evidence>
<evidence type="ECO:0000313" key="13">
    <source>
        <dbReference type="EMBL" id="OCS84514.1"/>
    </source>
</evidence>
<dbReference type="CDD" id="cd07410">
    <property type="entry name" value="MPP_CpdB_N"/>
    <property type="match status" value="1"/>
</dbReference>
<dbReference type="EMBL" id="MASJ01000024">
    <property type="protein sequence ID" value="OCS84514.1"/>
    <property type="molecule type" value="Genomic_DNA"/>
</dbReference>
<feature type="domain" description="SLH" evidence="12">
    <location>
        <begin position="52"/>
        <end position="115"/>
    </location>
</feature>
<dbReference type="InterPro" id="IPR006179">
    <property type="entry name" value="5_nucleotidase/apyrase"/>
</dbReference>
<dbReference type="OrthoDB" id="9801679at2"/>
<dbReference type="GO" id="GO:0030288">
    <property type="term" value="C:outer membrane-bounded periplasmic space"/>
    <property type="evidence" value="ECO:0007669"/>
    <property type="project" value="TreeGrafter"/>
</dbReference>
<evidence type="ECO:0000259" key="12">
    <source>
        <dbReference type="PROSITE" id="PS51272"/>
    </source>
</evidence>
<dbReference type="SUPFAM" id="SSF55816">
    <property type="entry name" value="5'-nucleotidase (syn. UDP-sugar hydrolase), C-terminal domain"/>
    <property type="match status" value="1"/>
</dbReference>
<dbReference type="STRING" id="33978.A6M13_15180"/>
<dbReference type="InterPro" id="IPR036907">
    <property type="entry name" value="5'-Nucleotdase_C_sf"/>
</dbReference>
<dbReference type="Pfam" id="PF02872">
    <property type="entry name" value="5_nucleotid_C"/>
    <property type="match status" value="1"/>
</dbReference>
<evidence type="ECO:0000256" key="7">
    <source>
        <dbReference type="ARBA" id="ARBA00022729"/>
    </source>
</evidence>
<dbReference type="InterPro" id="IPR004843">
    <property type="entry name" value="Calcineurin-like_PHP"/>
</dbReference>
<dbReference type="SUPFAM" id="SSF56300">
    <property type="entry name" value="Metallo-dependent phosphatases"/>
    <property type="match status" value="1"/>
</dbReference>
<dbReference type="GO" id="GO:0000166">
    <property type="term" value="F:nucleotide binding"/>
    <property type="evidence" value="ECO:0007669"/>
    <property type="project" value="UniProtKB-KW"/>
</dbReference>
<keyword evidence="10" id="KW-0511">Multifunctional enzyme</keyword>
<name>A0A1C0YBJ5_9BACL</name>
<dbReference type="NCBIfam" id="NF006938">
    <property type="entry name" value="PRK09420.1"/>
    <property type="match status" value="1"/>
</dbReference>
<dbReference type="PROSITE" id="PS00786">
    <property type="entry name" value="5_NUCLEOTIDASE_2"/>
    <property type="match status" value="1"/>
</dbReference>
<comment type="catalytic activity">
    <reaction evidence="1">
        <text>a ribonucleoside 3'-phosphate + H2O = a ribonucleoside + phosphate</text>
        <dbReference type="Rhea" id="RHEA:10144"/>
        <dbReference type="ChEBI" id="CHEBI:13197"/>
        <dbReference type="ChEBI" id="CHEBI:15377"/>
        <dbReference type="ChEBI" id="CHEBI:18254"/>
        <dbReference type="ChEBI" id="CHEBI:43474"/>
        <dbReference type="EC" id="3.1.3.6"/>
    </reaction>
</comment>
<dbReference type="Pfam" id="PF00149">
    <property type="entry name" value="Metallophos"/>
    <property type="match status" value="1"/>
</dbReference>
<dbReference type="InterPro" id="IPR041827">
    <property type="entry name" value="CpdB_N"/>
</dbReference>
<proteinExistence type="inferred from homology"/>
<dbReference type="AlphaFoldDB" id="A0A1C0YBJ5"/>
<evidence type="ECO:0000256" key="8">
    <source>
        <dbReference type="ARBA" id="ARBA00022741"/>
    </source>
</evidence>
<keyword evidence="14" id="KW-1185">Reference proteome</keyword>
<comment type="similarity">
    <text evidence="5">Belongs to the 5'-nucleotidase family.</text>
</comment>
<evidence type="ECO:0000313" key="14">
    <source>
        <dbReference type="Proteomes" id="UP000093199"/>
    </source>
</evidence>
<dbReference type="Gene3D" id="3.60.21.10">
    <property type="match status" value="1"/>
</dbReference>
<dbReference type="Gene3D" id="3.90.780.10">
    <property type="entry name" value="5'-Nucleotidase, C-terminal domain"/>
    <property type="match status" value="1"/>
</dbReference>
<accession>A0A1C0YBJ5</accession>
<comment type="caution">
    <text evidence="13">The sequence shown here is derived from an EMBL/GenBank/DDBJ whole genome shotgun (WGS) entry which is preliminary data.</text>
</comment>
<comment type="catalytic activity">
    <reaction evidence="2">
        <text>a nucleoside 2',3'-cyclic phosphate + H2O = a nucleoside 3'-phosphate + H(+)</text>
        <dbReference type="Rhea" id="RHEA:19621"/>
        <dbReference type="ChEBI" id="CHEBI:15377"/>
        <dbReference type="ChEBI" id="CHEBI:15378"/>
        <dbReference type="ChEBI" id="CHEBI:66949"/>
        <dbReference type="ChEBI" id="CHEBI:66954"/>
        <dbReference type="EC" id="3.1.4.16"/>
    </reaction>
</comment>
<feature type="chain" id="PRO_5008649009" evidence="11">
    <location>
        <begin position="29"/>
        <end position="787"/>
    </location>
</feature>
<dbReference type="PROSITE" id="PS51272">
    <property type="entry name" value="SLH"/>
    <property type="match status" value="1"/>
</dbReference>
<dbReference type="Proteomes" id="UP000093199">
    <property type="component" value="Unassembled WGS sequence"/>
</dbReference>
<evidence type="ECO:0000256" key="3">
    <source>
        <dbReference type="ARBA" id="ARBA00001968"/>
    </source>
</evidence>
<protein>
    <submittedName>
        <fullName evidence="13">2,' 3'-cyclic nucleotide 2'-phosphodiesterase</fullName>
    </submittedName>
</protein>
<gene>
    <name evidence="13" type="ORF">A6M13_15180</name>
</gene>
<dbReference type="Pfam" id="PF00395">
    <property type="entry name" value="SLH"/>
    <property type="match status" value="2"/>
</dbReference>
<keyword evidence="9" id="KW-0378">Hydrolase</keyword>
<dbReference type="GO" id="GO:0009166">
    <property type="term" value="P:nucleotide catabolic process"/>
    <property type="evidence" value="ECO:0007669"/>
    <property type="project" value="InterPro"/>
</dbReference>
<sequence>MRNKLLTGVLASAIVATGFGAAAPQADAAANSVTRGDYVKELITQLGVELGDGSTITFKDVPADLAPYVEKAVQLNLIKGKSATEFAPNDELTRLHAFVIAARGLSQENAAISTLDRFKDSKHIHASHKQDMANAAALKILQGFEDGTIRHAALVTEGQMKKIADRFASQYVVPETNEDIVNLRILGTSDIHTNLANYSYYADAEDNTIGLANTATLIKEAREENPNSLLFDNGDLIQGTPLGSYVALKKTLAPGETHPAVAALNTLGYDAATLGNHEFNYGLPYLDEVMNDADFSWINANVRDAATGEYYFDAYKIIEQIVVDEDGEEHTVKVGVTGIVPPQILGWDALHLTGKVTVDQPLDALEAVIPQMEEAGADVVVVLAHSGIGDDEYVEGIENVGYQIAEMDGVDALITGHAHATFPGDYADLEKVDSDKGTIDGTPTVMPGAYGAYLGVIDLELEKVEGEWLVNDGTGEIRSITKEGLEADQEVLDAVKEAHEGTIDYIREPVGETKSPINSYFALVQDASAIEIITAAQTAFVQKQIAGTPDAELPILSAGAPFKAGSRDNAADYTNIAAGPLAIKNLADIYHFDNTVATVKVTGADVIEWLEMAAGVFATIDPNSTEEQNIVDVEARSYNFDVLDGVTYEIDVTSPMKYDRRGNVVNEDANRIKNVQFEGQPIDLEKEFMIVVNNYRVGGSYGANFVNADGSNLTTYAYENREAIVDYIIEKGSIDVAPDNNWTFAPFPENTKIIYRTADVAKNYIPEGSNIEYLGEDVNGFGKFLLK</sequence>
<evidence type="ECO:0000256" key="4">
    <source>
        <dbReference type="ARBA" id="ARBA00004196"/>
    </source>
</evidence>
<organism evidence="13 14">
    <name type="scientific">Caryophanon tenue</name>
    <dbReference type="NCBI Taxonomy" id="33978"/>
    <lineage>
        <taxon>Bacteria</taxon>
        <taxon>Bacillati</taxon>
        <taxon>Bacillota</taxon>
        <taxon>Bacilli</taxon>
        <taxon>Bacillales</taxon>
        <taxon>Caryophanaceae</taxon>
        <taxon>Caryophanon</taxon>
    </lineage>
</organism>
<reference evidence="13 14" key="1">
    <citation type="submission" date="2016-07" db="EMBL/GenBank/DDBJ databases">
        <title>Caryophanon tenue genome sequencing.</title>
        <authorList>
            <person name="Verma A."/>
            <person name="Pal Y."/>
            <person name="Krishnamurthi S."/>
        </authorList>
    </citation>
    <scope>NUCLEOTIDE SEQUENCE [LARGE SCALE GENOMIC DNA]</scope>
    <source>
        <strain evidence="13 14">DSM 14152</strain>
    </source>
</reference>
<dbReference type="InterPro" id="IPR008334">
    <property type="entry name" value="5'-Nucleotdase_C"/>
</dbReference>
<dbReference type="GO" id="GO:0008254">
    <property type="term" value="F:3'-nucleotidase activity"/>
    <property type="evidence" value="ECO:0007669"/>
    <property type="project" value="UniProtKB-EC"/>
</dbReference>
<dbReference type="PANTHER" id="PTHR11575:SF6">
    <property type="entry name" value="2',3'-CYCLIC-NUCLEOTIDE 2'-PHOSPHODIESTERASE_3'-NUCLEOTIDASE"/>
    <property type="match status" value="1"/>
</dbReference>
<comment type="subcellular location">
    <subcellularLocation>
        <location evidence="4">Cell envelope</location>
    </subcellularLocation>
</comment>
<keyword evidence="7 11" id="KW-0732">Signal</keyword>
<evidence type="ECO:0000256" key="11">
    <source>
        <dbReference type="SAM" id="SignalP"/>
    </source>
</evidence>
<evidence type="ECO:0000256" key="2">
    <source>
        <dbReference type="ARBA" id="ARBA00001730"/>
    </source>
</evidence>
<dbReference type="PRINTS" id="PR01607">
    <property type="entry name" value="APYRASEFAMLY"/>
</dbReference>
<dbReference type="GO" id="GO:0046872">
    <property type="term" value="F:metal ion binding"/>
    <property type="evidence" value="ECO:0007669"/>
    <property type="project" value="UniProtKB-KW"/>
</dbReference>
<keyword evidence="6" id="KW-0479">Metal-binding</keyword>
<comment type="cofactor">
    <cofactor evidence="3">
        <name>a divalent metal cation</name>
        <dbReference type="ChEBI" id="CHEBI:60240"/>
    </cofactor>
</comment>
<dbReference type="InterPro" id="IPR029052">
    <property type="entry name" value="Metallo-depent_PP-like"/>
</dbReference>
<dbReference type="InterPro" id="IPR006146">
    <property type="entry name" value="5'-Nucleotdase_CS"/>
</dbReference>
<evidence type="ECO:0000256" key="6">
    <source>
        <dbReference type="ARBA" id="ARBA00022723"/>
    </source>
</evidence>
<keyword evidence="8" id="KW-0547">Nucleotide-binding</keyword>
<evidence type="ECO:0000256" key="10">
    <source>
        <dbReference type="ARBA" id="ARBA00023268"/>
    </source>
</evidence>
<evidence type="ECO:0000256" key="5">
    <source>
        <dbReference type="ARBA" id="ARBA00006654"/>
    </source>
</evidence>
<dbReference type="GO" id="GO:0008663">
    <property type="term" value="F:2',3'-cyclic-nucleotide 2'-phosphodiesterase activity"/>
    <property type="evidence" value="ECO:0007669"/>
    <property type="project" value="UniProtKB-EC"/>
</dbReference>
<dbReference type="RefSeq" id="WP_066546359.1">
    <property type="nucleotide sequence ID" value="NZ_MASJ01000024.1"/>
</dbReference>